<dbReference type="SMART" id="SM00220">
    <property type="entry name" value="S_TKc"/>
    <property type="match status" value="1"/>
</dbReference>
<comment type="catalytic activity">
    <reaction evidence="8">
        <text>L-seryl-[protein] + ATP = O-phospho-L-seryl-[protein] + ADP + H(+)</text>
        <dbReference type="Rhea" id="RHEA:17989"/>
        <dbReference type="Rhea" id="RHEA-COMP:9863"/>
        <dbReference type="Rhea" id="RHEA-COMP:11604"/>
        <dbReference type="ChEBI" id="CHEBI:15378"/>
        <dbReference type="ChEBI" id="CHEBI:29999"/>
        <dbReference type="ChEBI" id="CHEBI:30616"/>
        <dbReference type="ChEBI" id="CHEBI:83421"/>
        <dbReference type="ChEBI" id="CHEBI:456216"/>
        <dbReference type="EC" id="2.7.11.1"/>
    </reaction>
</comment>
<dbReference type="Proteomes" id="UP000673552">
    <property type="component" value="Unassembled WGS sequence"/>
</dbReference>
<feature type="compositionally biased region" description="Low complexity" evidence="10">
    <location>
        <begin position="888"/>
        <end position="898"/>
    </location>
</feature>
<organism evidence="12 13">
    <name type="scientific">Leishmania martiniquensis</name>
    <dbReference type="NCBI Taxonomy" id="1580590"/>
    <lineage>
        <taxon>Eukaryota</taxon>
        <taxon>Discoba</taxon>
        <taxon>Euglenozoa</taxon>
        <taxon>Kinetoplastea</taxon>
        <taxon>Metakinetoplastina</taxon>
        <taxon>Trypanosomatida</taxon>
        <taxon>Trypanosomatidae</taxon>
        <taxon>Leishmaniinae</taxon>
        <taxon>Leishmania</taxon>
    </lineage>
</organism>
<keyword evidence="2" id="KW-0723">Serine/threonine-protein kinase</keyword>
<proteinExistence type="predicted"/>
<evidence type="ECO:0000256" key="4">
    <source>
        <dbReference type="ARBA" id="ARBA00022741"/>
    </source>
</evidence>
<feature type="domain" description="Protein kinase" evidence="11">
    <location>
        <begin position="234"/>
        <end position="598"/>
    </location>
</feature>
<dbReference type="PANTHER" id="PTHR24346">
    <property type="entry name" value="MAP/MICROTUBULE AFFINITY-REGULATING KINASE"/>
    <property type="match status" value="1"/>
</dbReference>
<dbReference type="InterPro" id="IPR017441">
    <property type="entry name" value="Protein_kinase_ATP_BS"/>
</dbReference>
<dbReference type="GeneID" id="92511127"/>
<dbReference type="InterPro" id="IPR001245">
    <property type="entry name" value="Ser-Thr/Tyr_kinase_cat_dom"/>
</dbReference>
<comment type="catalytic activity">
    <reaction evidence="7">
        <text>L-threonyl-[protein] + ATP = O-phospho-L-threonyl-[protein] + ADP + H(+)</text>
        <dbReference type="Rhea" id="RHEA:46608"/>
        <dbReference type="Rhea" id="RHEA-COMP:11060"/>
        <dbReference type="Rhea" id="RHEA-COMP:11605"/>
        <dbReference type="ChEBI" id="CHEBI:15378"/>
        <dbReference type="ChEBI" id="CHEBI:30013"/>
        <dbReference type="ChEBI" id="CHEBI:30616"/>
        <dbReference type="ChEBI" id="CHEBI:61977"/>
        <dbReference type="ChEBI" id="CHEBI:456216"/>
        <dbReference type="EC" id="2.7.11.1"/>
    </reaction>
</comment>
<dbReference type="SUPFAM" id="SSF56112">
    <property type="entry name" value="Protein kinase-like (PK-like)"/>
    <property type="match status" value="1"/>
</dbReference>
<dbReference type="CDD" id="cd14008">
    <property type="entry name" value="STKc_LKB1_CaMKK"/>
    <property type="match status" value="1"/>
</dbReference>
<dbReference type="AlphaFoldDB" id="A0A836FPS8"/>
<dbReference type="FunFam" id="3.30.200.20:FF:000206">
    <property type="entry name" value="Serine/threonine-protein kinase Ssp1"/>
    <property type="match status" value="1"/>
</dbReference>
<dbReference type="GO" id="GO:0005737">
    <property type="term" value="C:cytoplasm"/>
    <property type="evidence" value="ECO:0007669"/>
    <property type="project" value="TreeGrafter"/>
</dbReference>
<dbReference type="KEGG" id="lmat:92511127"/>
<dbReference type="Gene3D" id="3.30.200.20">
    <property type="entry name" value="Phosphorylase Kinase, domain 1"/>
    <property type="match status" value="1"/>
</dbReference>
<dbReference type="EMBL" id="JAFEUZ010000035">
    <property type="protein sequence ID" value="KAG5466812.1"/>
    <property type="molecule type" value="Genomic_DNA"/>
</dbReference>
<evidence type="ECO:0000256" key="1">
    <source>
        <dbReference type="ARBA" id="ARBA00012513"/>
    </source>
</evidence>
<keyword evidence="6 9" id="KW-0067">ATP-binding</keyword>
<dbReference type="Pfam" id="PF00069">
    <property type="entry name" value="Pkinase"/>
    <property type="match status" value="1"/>
</dbReference>
<evidence type="ECO:0000256" key="5">
    <source>
        <dbReference type="ARBA" id="ARBA00022777"/>
    </source>
</evidence>
<evidence type="ECO:0000256" key="2">
    <source>
        <dbReference type="ARBA" id="ARBA00022527"/>
    </source>
</evidence>
<feature type="region of interest" description="Disordered" evidence="10">
    <location>
        <begin position="627"/>
        <end position="670"/>
    </location>
</feature>
<dbReference type="EC" id="2.7.11.1" evidence="1"/>
<protein>
    <recommendedName>
        <fullName evidence="1">non-specific serine/threonine protein kinase</fullName>
        <ecNumber evidence="1">2.7.11.1</ecNumber>
    </recommendedName>
</protein>
<sequence>MSVTQGKVGGLEKATLPTIEKSVVPISHPAAASSSLSNERNPLIDDLFDDLRQNSFLENVCSVGHVQGKSVGDCEGFSKFGAGMQRSSAASETSSRSSSCTPQYQEAMDIIRQTSQHFVHAMRMHELEDFFSPTSGEKAEDALRRQLCSKSKQEVVAVVLTLVDLLEEVRKARGHVSLSSAEVSHCPGVRRNRACSSSMISTVSTASLMRPPVHETNQLAMAYDQQGNRMINCYKVIADLGSGAYGKVKLGADVNSGQMVAIKIINKKLLKRKIGGLGAKNQEAALKREIAIMKKVRHRNCVSLYEVIDDPDSNMLYLIMEYVPNGPVVRLKPQELGSAALESIEAGIPLNGEVCSKALIRCAVRQSASGGTAPLTGAEIASNPTVFLCKPLSQHICAMYLRQLVSGLRYMHKRNVVHHDIKPDNILLGTNHRVFLTDFGVSEILSTRHEAKDAAKNGDGSRDSAGSGLSSKSDSSESADEDGKGGGTRGKPRLGAGTLLFTAPELFDSSVDQSRLNPHLTDVWALGVTLYCMLVGMSPFSGNSYAELRKNILTQTYPWCGKTMHEAPLAVEWRAVLNGLLAKDPARRWSLVHLKSFLDQESFQDSMRQSALHEASLQSRFATALEGDGPLSSTAPRATGFAKSSRAAAPAADPKPPLAGGSMASSANPALPSARAVPTLTPVSALPAEPECAARGFSWDLSVSEQELRDATRTVRVEVMRQRTVISLHTRAIVHRFVEAIRGRLRGQNFIRLSRVSPRGRAVCVGSPAYMRVRANASQSNSATNCSGEMMNSPQVPVLTTAAKFHQVSEVGSLGGNSRHPIPRKSRSPTQGTLSVLRPGGGDNEGRTHANGTVTNCNPDCPLQSLDAILSIVNLKSTSDVQSVAYSLSSSSASSRDSFSPRRGHDEECAGKGPGSSKGVLTSSLKTSSEYNQARGSGAAAAAICPQIQAPSTIAHTMIHDSAASSVFSEEDDRQKSGANGNTGRLMGCFRPKRSQSGATLSDDFTSYQVTLAPKSRSTMTPLRDSALYSACTGTGASTSSGHSSTSTAANSTRAADNFPAVLSSKVTSVAQPPGFFRSRYSVEPSQQRLCGTKLAAPVLSSYEEVPHAVPSKCRAHGLRKGA</sequence>
<reference evidence="13" key="1">
    <citation type="journal article" date="2021" name="Microbiol. Resour. Announc.">
        <title>LGAAP: Leishmaniinae Genome Assembly and Annotation Pipeline.</title>
        <authorList>
            <person name="Almutairi H."/>
            <person name="Urbaniak M.D."/>
            <person name="Bates M.D."/>
            <person name="Jariyapan N."/>
            <person name="Kwakye-Nuako G."/>
            <person name="Thomaz-Soccol V."/>
            <person name="Al-Salem W.S."/>
            <person name="Dillon R.J."/>
            <person name="Bates P.A."/>
            <person name="Gatherer D."/>
        </authorList>
    </citation>
    <scope>NUCLEOTIDE SEQUENCE [LARGE SCALE GENOMIC DNA]</scope>
</reference>
<evidence type="ECO:0000259" key="11">
    <source>
        <dbReference type="PROSITE" id="PS50011"/>
    </source>
</evidence>
<dbReference type="PROSITE" id="PS50011">
    <property type="entry name" value="PROTEIN_KINASE_DOM"/>
    <property type="match status" value="1"/>
</dbReference>
<feature type="region of interest" description="Disordered" evidence="10">
    <location>
        <begin position="450"/>
        <end position="495"/>
    </location>
</feature>
<evidence type="ECO:0000313" key="13">
    <source>
        <dbReference type="Proteomes" id="UP000673552"/>
    </source>
</evidence>
<dbReference type="GO" id="GO:0035556">
    <property type="term" value="P:intracellular signal transduction"/>
    <property type="evidence" value="ECO:0007669"/>
    <property type="project" value="TreeGrafter"/>
</dbReference>
<keyword evidence="3" id="KW-0808">Transferase</keyword>
<feature type="region of interest" description="Disordered" evidence="10">
    <location>
        <begin position="965"/>
        <end position="989"/>
    </location>
</feature>
<evidence type="ECO:0000256" key="6">
    <source>
        <dbReference type="ARBA" id="ARBA00022840"/>
    </source>
</evidence>
<evidence type="ECO:0000256" key="7">
    <source>
        <dbReference type="ARBA" id="ARBA00047899"/>
    </source>
</evidence>
<gene>
    <name evidence="12" type="ORF">LSCM1_00989</name>
</gene>
<keyword evidence="4 9" id="KW-0547">Nucleotide-binding</keyword>
<feature type="region of interest" description="Disordered" evidence="10">
    <location>
        <begin position="888"/>
        <end position="924"/>
    </location>
</feature>
<comment type="caution">
    <text evidence="12">The sequence shown here is derived from an EMBL/GenBank/DDBJ whole genome shotgun (WGS) entry which is preliminary data.</text>
</comment>
<dbReference type="InterPro" id="IPR011009">
    <property type="entry name" value="Kinase-like_dom_sf"/>
</dbReference>
<dbReference type="GO" id="GO:0005524">
    <property type="term" value="F:ATP binding"/>
    <property type="evidence" value="ECO:0007669"/>
    <property type="project" value="UniProtKB-UniRule"/>
</dbReference>
<reference evidence="13" key="2">
    <citation type="journal article" date="2021" name="Sci. Data">
        <title>Chromosome-scale genome sequencing, assembly and annotation of six genomes from subfamily Leishmaniinae.</title>
        <authorList>
            <person name="Almutairi H."/>
            <person name="Urbaniak M.D."/>
            <person name="Bates M.D."/>
            <person name="Jariyapan N."/>
            <person name="Kwakye-Nuako G."/>
            <person name="Thomaz Soccol V."/>
            <person name="Al-Salem W.S."/>
            <person name="Dillon R.J."/>
            <person name="Bates P.A."/>
            <person name="Gatherer D."/>
        </authorList>
    </citation>
    <scope>NUCLEOTIDE SEQUENCE [LARGE SCALE GENOMIC DNA]</scope>
</reference>
<dbReference type="InterPro" id="IPR000719">
    <property type="entry name" value="Prot_kinase_dom"/>
</dbReference>
<name>A0A836FPS8_9TRYP</name>
<accession>A0A836FPS8</accession>
<dbReference type="RefSeq" id="XP_067174720.1">
    <property type="nucleotide sequence ID" value="XM_067318615.1"/>
</dbReference>
<evidence type="ECO:0000256" key="10">
    <source>
        <dbReference type="SAM" id="MobiDB-lite"/>
    </source>
</evidence>
<feature type="compositionally biased region" description="Basic and acidic residues" evidence="10">
    <location>
        <begin position="899"/>
        <end position="910"/>
    </location>
</feature>
<dbReference type="Gene3D" id="1.10.510.10">
    <property type="entry name" value="Transferase(Phosphotransferase) domain 1"/>
    <property type="match status" value="1"/>
</dbReference>
<dbReference type="PROSITE" id="PS00107">
    <property type="entry name" value="PROTEIN_KINASE_ATP"/>
    <property type="match status" value="1"/>
</dbReference>
<dbReference type="OrthoDB" id="68483at2759"/>
<keyword evidence="13" id="KW-1185">Reference proteome</keyword>
<dbReference type="PROSITE" id="PS00108">
    <property type="entry name" value="PROTEIN_KINASE_ST"/>
    <property type="match status" value="1"/>
</dbReference>
<feature type="compositionally biased region" description="Low complexity" evidence="10">
    <location>
        <begin position="463"/>
        <end position="473"/>
    </location>
</feature>
<evidence type="ECO:0000256" key="9">
    <source>
        <dbReference type="PROSITE-ProRule" id="PRU10141"/>
    </source>
</evidence>
<dbReference type="Pfam" id="PF07714">
    <property type="entry name" value="PK_Tyr_Ser-Thr"/>
    <property type="match status" value="1"/>
</dbReference>
<evidence type="ECO:0000313" key="12">
    <source>
        <dbReference type="EMBL" id="KAG5466812.1"/>
    </source>
</evidence>
<feature type="compositionally biased region" description="Basic and acidic residues" evidence="10">
    <location>
        <begin position="450"/>
        <end position="462"/>
    </location>
</feature>
<dbReference type="GO" id="GO:0004674">
    <property type="term" value="F:protein serine/threonine kinase activity"/>
    <property type="evidence" value="ECO:0007669"/>
    <property type="project" value="UniProtKB-KW"/>
</dbReference>
<feature type="binding site" evidence="9">
    <location>
        <position position="263"/>
    </location>
    <ligand>
        <name>ATP</name>
        <dbReference type="ChEBI" id="CHEBI:30616"/>
    </ligand>
</feature>
<feature type="region of interest" description="Disordered" evidence="10">
    <location>
        <begin position="813"/>
        <end position="850"/>
    </location>
</feature>
<dbReference type="InterPro" id="IPR008271">
    <property type="entry name" value="Ser/Thr_kinase_AS"/>
</dbReference>
<keyword evidence="5" id="KW-0418">Kinase</keyword>
<evidence type="ECO:0000256" key="8">
    <source>
        <dbReference type="ARBA" id="ARBA00048679"/>
    </source>
</evidence>
<evidence type="ECO:0000256" key="3">
    <source>
        <dbReference type="ARBA" id="ARBA00022679"/>
    </source>
</evidence>
<dbReference type="PANTHER" id="PTHR24346:SF77">
    <property type="entry name" value="SERINE THREONINE PROTEIN KINASE"/>
    <property type="match status" value="1"/>
</dbReference>